<dbReference type="STRING" id="1095630.A0A2J6TJC7"/>
<dbReference type="InterPro" id="IPR050375">
    <property type="entry name" value="MFS_TsgA-like"/>
</dbReference>
<sequence>MTTMSISAQRGPYFSFADLGSNIPYRRQSVLVVTSTTLVVATVFITARLVSRLVIVRKITWDDYFIVFGWLLAFGLTFSVCYGTSKGLGLRDANIPEEWMYPLRKCEYAFAIIYNPALMATKSSILILYLRLSRNAHKLLRVASWVTLAVVNIAGLVLTFFNVFQCLPVSQVFAPVGTCIPLITLYLASVPVNVITDIAILVLPIPVLTAMQLPRKQKMILIATFGLGIYVIATDVVRIYYLQQSSGPSSPTTSPLLGNEIDFSYHASISFMWSVVEVNLGIVCACIPTMKPLISRILPALIDNSRGSSCFGSLYKSSNQGTTAISSPTPGNATGVASPIAPPPSALISATDSLLVSRDRFSSNATDWTLTGDGGLDPENHIPDSRRALPNAGLGLQESVASPNAESERINRASTTLGRTEAEVFFGFIHLRAPRSMLRASVRDSIKYCTLISVLFFICGFSHGLWNNLNNQVSKIASNSEARTLGLYTAYFGSYAFGPITVGRYVLTRSTFKATFITGLCIYGTGVFIYWPAEVLLSYPGFLVANFFVGFGISIIETAANPFFVLCGAAYYGEIRLLLGQSVEAVGKLVGMVAAEKGLWHDVTDGTSLLSIQWLYLAIALLNVVLALALYYLPLPEATDDDLQLQTQPGLPQLNQIFAALAQSEQRFRSINVRVIFVTLCLAFFAQFLCCGVFESNNLFLNETLNTPELSMTSFNYGIIANASTAGGRLVFAATCIFLPPRLVLLISFAGALILSILVLSITNVDPDTTGCLIVAQFFFQGPLWPLIFATGLRRMGRRMKMSAIILTSATTGAGFLPWISFLIIHHDKRTGQYAYCITIAFLGLGMLYPIYLSVVPKAREQVDRGEKPQPRNTSRSSGSNRSPEDNGFPRYPGTPPAIVVNGVPPAVLRQRRMSRRFSSLSTLMKHAVKRRNPSVADPGIEFVDTGRVTERRVNRD</sequence>
<feature type="transmembrane region" description="Helical" evidence="4">
    <location>
        <begin position="833"/>
        <end position="855"/>
    </location>
</feature>
<dbReference type="PANTHER" id="PTHR43702">
    <property type="entry name" value="L-FUCOSE-PROTON SYMPORTER"/>
    <property type="match status" value="1"/>
</dbReference>
<proteinExistence type="predicted"/>
<evidence type="ECO:0000256" key="4">
    <source>
        <dbReference type="SAM" id="Phobius"/>
    </source>
</evidence>
<feature type="transmembrane region" description="Helical" evidence="4">
    <location>
        <begin position="142"/>
        <end position="163"/>
    </location>
</feature>
<gene>
    <name evidence="6" type="ORF">K444DRAFT_328014</name>
</gene>
<evidence type="ECO:0000259" key="5">
    <source>
        <dbReference type="Pfam" id="PF20684"/>
    </source>
</evidence>
<dbReference type="SUPFAM" id="SSF103473">
    <property type="entry name" value="MFS general substrate transporter"/>
    <property type="match status" value="1"/>
</dbReference>
<accession>A0A2J6TJC7</accession>
<feature type="transmembrane region" description="Helical" evidence="4">
    <location>
        <begin position="63"/>
        <end position="85"/>
    </location>
</feature>
<dbReference type="InParanoid" id="A0A2J6TJC7"/>
<feature type="domain" description="Rhodopsin" evidence="5">
    <location>
        <begin position="47"/>
        <end position="296"/>
    </location>
</feature>
<feature type="transmembrane region" description="Helical" evidence="4">
    <location>
        <begin position="263"/>
        <end position="287"/>
    </location>
</feature>
<feature type="transmembrane region" description="Helical" evidence="4">
    <location>
        <begin position="183"/>
        <end position="208"/>
    </location>
</feature>
<evidence type="ECO:0000256" key="3">
    <source>
        <dbReference type="SAM" id="MobiDB-lite"/>
    </source>
</evidence>
<dbReference type="InterPro" id="IPR036259">
    <property type="entry name" value="MFS_trans_sf"/>
</dbReference>
<feature type="transmembrane region" description="Helical" evidence="4">
    <location>
        <begin position="805"/>
        <end position="827"/>
    </location>
</feature>
<organism evidence="6 7">
    <name type="scientific">Hyaloscypha bicolor E</name>
    <dbReference type="NCBI Taxonomy" id="1095630"/>
    <lineage>
        <taxon>Eukaryota</taxon>
        <taxon>Fungi</taxon>
        <taxon>Dikarya</taxon>
        <taxon>Ascomycota</taxon>
        <taxon>Pezizomycotina</taxon>
        <taxon>Leotiomycetes</taxon>
        <taxon>Helotiales</taxon>
        <taxon>Hyaloscyphaceae</taxon>
        <taxon>Hyaloscypha</taxon>
        <taxon>Hyaloscypha bicolor</taxon>
    </lineage>
</organism>
<feature type="transmembrane region" description="Helical" evidence="4">
    <location>
        <begin position="220"/>
        <end position="243"/>
    </location>
</feature>
<comment type="subcellular location">
    <subcellularLocation>
        <location evidence="1">Cell inner membrane</location>
        <topology evidence="1">Multi-pass membrane protein</topology>
    </subcellularLocation>
</comment>
<dbReference type="GeneID" id="36580011"/>
<keyword evidence="4" id="KW-0812">Transmembrane</keyword>
<feature type="transmembrane region" description="Helical" evidence="4">
    <location>
        <begin position="486"/>
        <end position="507"/>
    </location>
</feature>
<dbReference type="AlphaFoldDB" id="A0A2J6TJC7"/>
<feature type="region of interest" description="Disordered" evidence="3">
    <location>
        <begin position="862"/>
        <end position="898"/>
    </location>
</feature>
<keyword evidence="4" id="KW-0472">Membrane</keyword>
<dbReference type="Pfam" id="PF20684">
    <property type="entry name" value="Fung_rhodopsin"/>
    <property type="match status" value="1"/>
</dbReference>
<reference evidence="6 7" key="1">
    <citation type="submission" date="2016-04" db="EMBL/GenBank/DDBJ databases">
        <title>A degradative enzymes factory behind the ericoid mycorrhizal symbiosis.</title>
        <authorList>
            <consortium name="DOE Joint Genome Institute"/>
            <person name="Martino E."/>
            <person name="Morin E."/>
            <person name="Grelet G."/>
            <person name="Kuo A."/>
            <person name="Kohler A."/>
            <person name="Daghino S."/>
            <person name="Barry K."/>
            <person name="Choi C."/>
            <person name="Cichocki N."/>
            <person name="Clum A."/>
            <person name="Copeland A."/>
            <person name="Hainaut M."/>
            <person name="Haridas S."/>
            <person name="Labutti K."/>
            <person name="Lindquist E."/>
            <person name="Lipzen A."/>
            <person name="Khouja H.-R."/>
            <person name="Murat C."/>
            <person name="Ohm R."/>
            <person name="Olson A."/>
            <person name="Spatafora J."/>
            <person name="Veneault-Fourrey C."/>
            <person name="Henrissat B."/>
            <person name="Grigoriev I."/>
            <person name="Martin F."/>
            <person name="Perotto S."/>
        </authorList>
    </citation>
    <scope>NUCLEOTIDE SEQUENCE [LARGE SCALE GENOMIC DNA]</scope>
    <source>
        <strain evidence="6 7">E</strain>
    </source>
</reference>
<dbReference type="InterPro" id="IPR049326">
    <property type="entry name" value="Rhodopsin_dom_fungi"/>
</dbReference>
<evidence type="ECO:0000313" key="7">
    <source>
        <dbReference type="Proteomes" id="UP000235371"/>
    </source>
</evidence>
<dbReference type="RefSeq" id="XP_024740002.1">
    <property type="nucleotide sequence ID" value="XM_024871929.1"/>
</dbReference>
<feature type="transmembrane region" description="Helical" evidence="4">
    <location>
        <begin position="743"/>
        <end position="762"/>
    </location>
</feature>
<dbReference type="Proteomes" id="UP000235371">
    <property type="component" value="Unassembled WGS sequence"/>
</dbReference>
<feature type="transmembrane region" description="Helical" evidence="4">
    <location>
        <begin position="715"/>
        <end position="736"/>
    </location>
</feature>
<feature type="compositionally biased region" description="Low complexity" evidence="3">
    <location>
        <begin position="872"/>
        <end position="882"/>
    </location>
</feature>
<feature type="transmembrane region" description="Helical" evidence="4">
    <location>
        <begin position="445"/>
        <end position="466"/>
    </location>
</feature>
<feature type="region of interest" description="Disordered" evidence="3">
    <location>
        <begin position="319"/>
        <end position="338"/>
    </location>
</feature>
<dbReference type="Gene3D" id="1.20.1250.20">
    <property type="entry name" value="MFS general substrate transporter like domains"/>
    <property type="match status" value="2"/>
</dbReference>
<feature type="transmembrane region" description="Helical" evidence="4">
    <location>
        <begin position="108"/>
        <end position="130"/>
    </location>
</feature>
<evidence type="ECO:0000313" key="6">
    <source>
        <dbReference type="EMBL" id="PMD63098.1"/>
    </source>
</evidence>
<evidence type="ECO:0000256" key="1">
    <source>
        <dbReference type="ARBA" id="ARBA00004429"/>
    </source>
</evidence>
<feature type="compositionally biased region" description="Polar residues" evidence="3">
    <location>
        <begin position="319"/>
        <end position="332"/>
    </location>
</feature>
<feature type="transmembrane region" description="Helical" evidence="4">
    <location>
        <begin position="675"/>
        <end position="695"/>
    </location>
</feature>
<protein>
    <submittedName>
        <fullName evidence="6">MFS general substrate transporter</fullName>
    </submittedName>
</protein>
<keyword evidence="7" id="KW-1185">Reference proteome</keyword>
<feature type="transmembrane region" description="Helical" evidence="4">
    <location>
        <begin position="614"/>
        <end position="633"/>
    </location>
</feature>
<dbReference type="EMBL" id="KZ613782">
    <property type="protein sequence ID" value="PMD63098.1"/>
    <property type="molecule type" value="Genomic_DNA"/>
</dbReference>
<dbReference type="PANTHER" id="PTHR43702:SF13">
    <property type="entry name" value="MONOSACCHARIDE TRANSPORTER, PUTATIVE (AFU_ORTHOLOGUE AFUA_4G06630)-RELATED"/>
    <property type="match status" value="1"/>
</dbReference>
<evidence type="ECO:0000256" key="2">
    <source>
        <dbReference type="ARBA" id="ARBA00022475"/>
    </source>
</evidence>
<keyword evidence="2" id="KW-1003">Cell membrane</keyword>
<dbReference type="GO" id="GO:0005886">
    <property type="term" value="C:plasma membrane"/>
    <property type="evidence" value="ECO:0007669"/>
    <property type="project" value="UniProtKB-SubCell"/>
</dbReference>
<feature type="transmembrane region" description="Helical" evidence="4">
    <location>
        <begin position="514"/>
        <end position="531"/>
    </location>
</feature>
<feature type="transmembrane region" description="Helical" evidence="4">
    <location>
        <begin position="774"/>
        <end position="793"/>
    </location>
</feature>
<dbReference type="OrthoDB" id="3524062at2759"/>
<name>A0A2J6TJC7_9HELO</name>
<feature type="transmembrane region" description="Helical" evidence="4">
    <location>
        <begin position="30"/>
        <end position="51"/>
    </location>
</feature>
<keyword evidence="4" id="KW-1133">Transmembrane helix</keyword>